<dbReference type="PANTHER" id="PTHR10511:SF2">
    <property type="entry name" value="GRANULOCYTE COLONY-STIMULATING FACTOR"/>
    <property type="match status" value="1"/>
</dbReference>
<dbReference type="GO" id="GO:0045639">
    <property type="term" value="P:positive regulation of myeloid cell differentiation"/>
    <property type="evidence" value="ECO:0007669"/>
    <property type="project" value="InterPro"/>
</dbReference>
<proteinExistence type="predicted"/>
<evidence type="ECO:0000313" key="3">
    <source>
        <dbReference type="Proteomes" id="UP000515145"/>
    </source>
</evidence>
<dbReference type="InterPro" id="IPR009079">
    <property type="entry name" value="4_helix_cytokine-like_core"/>
</dbReference>
<name>A0A6P7IJ36_9TELE</name>
<feature type="chain" id="PRO_5028327239" evidence="2">
    <location>
        <begin position="22"/>
        <end position="210"/>
    </location>
</feature>
<dbReference type="SUPFAM" id="SSF47266">
    <property type="entry name" value="4-helical cytokines"/>
    <property type="match status" value="1"/>
</dbReference>
<dbReference type="InterPro" id="IPR040117">
    <property type="entry name" value="GCSF/MGF"/>
</dbReference>
<dbReference type="GeneID" id="114440112"/>
<dbReference type="RefSeq" id="XP_028268205.1">
    <property type="nucleotide sequence ID" value="XM_028412404.1"/>
</dbReference>
<dbReference type="OrthoDB" id="8841348at2759"/>
<dbReference type="InParanoid" id="A0A6P7IJ36"/>
<keyword evidence="3" id="KW-1185">Reference proteome</keyword>
<dbReference type="AlphaFoldDB" id="A0A6P7IJ36"/>
<dbReference type="Proteomes" id="UP000515145">
    <property type="component" value="Chromosome 8"/>
</dbReference>
<feature type="coiled-coil region" evidence="1">
    <location>
        <begin position="121"/>
        <end position="148"/>
    </location>
</feature>
<feature type="signal peptide" evidence="2">
    <location>
        <begin position="1"/>
        <end position="21"/>
    </location>
</feature>
<gene>
    <name evidence="4" type="primary">LOC114440112</name>
</gene>
<dbReference type="Gene3D" id="1.20.1250.10">
    <property type="match status" value="1"/>
</dbReference>
<sequence>MDTATAFALLHCFLLAYLVQSAPVSLPSNPSPAFSEAAERAKTLVDKILKEIPTVHSATISTEGLTLDPTSQNANLQMMVISLGIPAAPVLKPLSERFTLDMCVSRMSAGSQLYHGLLGVLSEKQSGLKDLQADLRDLQTTINKMKEVAQLSDSSADQAHVPYLSRPLDGSYEVQVAVHVTLTQMRSFCHDLMRSLRVVAPSRPRSAGAQ</sequence>
<evidence type="ECO:0000313" key="4">
    <source>
        <dbReference type="RefSeq" id="XP_028268205.1"/>
    </source>
</evidence>
<evidence type="ECO:0000256" key="2">
    <source>
        <dbReference type="SAM" id="SignalP"/>
    </source>
</evidence>
<dbReference type="PANTHER" id="PTHR10511">
    <property type="entry name" value="GRANULOCYTE COLONY-STIMULATING FACTOR"/>
    <property type="match status" value="1"/>
</dbReference>
<dbReference type="GO" id="GO:0005125">
    <property type="term" value="F:cytokine activity"/>
    <property type="evidence" value="ECO:0007669"/>
    <property type="project" value="InterPro"/>
</dbReference>
<accession>A0A6P7IJ36</accession>
<keyword evidence="2" id="KW-0732">Signal</keyword>
<evidence type="ECO:0000256" key="1">
    <source>
        <dbReference type="SAM" id="Coils"/>
    </source>
</evidence>
<reference evidence="4" key="1">
    <citation type="submission" date="2025-08" db="UniProtKB">
        <authorList>
            <consortium name="RefSeq"/>
        </authorList>
    </citation>
    <scope>IDENTIFICATION</scope>
</reference>
<organism evidence="3 4">
    <name type="scientific">Parambassis ranga</name>
    <name type="common">Indian glassy fish</name>
    <dbReference type="NCBI Taxonomy" id="210632"/>
    <lineage>
        <taxon>Eukaryota</taxon>
        <taxon>Metazoa</taxon>
        <taxon>Chordata</taxon>
        <taxon>Craniata</taxon>
        <taxon>Vertebrata</taxon>
        <taxon>Euteleostomi</taxon>
        <taxon>Actinopterygii</taxon>
        <taxon>Neopterygii</taxon>
        <taxon>Teleostei</taxon>
        <taxon>Neoteleostei</taxon>
        <taxon>Acanthomorphata</taxon>
        <taxon>Ovalentaria</taxon>
        <taxon>Ambassidae</taxon>
        <taxon>Parambassis</taxon>
    </lineage>
</organism>
<keyword evidence="1" id="KW-0175">Coiled coil</keyword>
<protein>
    <submittedName>
        <fullName evidence="4">Uncharacterized protein LOC114440112</fullName>
    </submittedName>
</protein>